<gene>
    <name evidence="2" type="ORF">EYF80_043393</name>
</gene>
<evidence type="ECO:0000256" key="1">
    <source>
        <dbReference type="SAM" id="MobiDB-lite"/>
    </source>
</evidence>
<name>A0A4Z2G0N4_9TELE</name>
<comment type="caution">
    <text evidence="2">The sequence shown here is derived from an EMBL/GenBank/DDBJ whole genome shotgun (WGS) entry which is preliminary data.</text>
</comment>
<feature type="compositionally biased region" description="Low complexity" evidence="1">
    <location>
        <begin position="147"/>
        <end position="156"/>
    </location>
</feature>
<protein>
    <submittedName>
        <fullName evidence="2">Uncharacterized protein</fullName>
    </submittedName>
</protein>
<dbReference type="EMBL" id="SRLO01000790">
    <property type="protein sequence ID" value="TNN46394.1"/>
    <property type="molecule type" value="Genomic_DNA"/>
</dbReference>
<accession>A0A4Z2G0N4</accession>
<dbReference type="AlphaFoldDB" id="A0A4Z2G0N4"/>
<evidence type="ECO:0000313" key="2">
    <source>
        <dbReference type="EMBL" id="TNN46394.1"/>
    </source>
</evidence>
<keyword evidence="3" id="KW-1185">Reference proteome</keyword>
<organism evidence="2 3">
    <name type="scientific">Liparis tanakae</name>
    <name type="common">Tanaka's snailfish</name>
    <dbReference type="NCBI Taxonomy" id="230148"/>
    <lineage>
        <taxon>Eukaryota</taxon>
        <taxon>Metazoa</taxon>
        <taxon>Chordata</taxon>
        <taxon>Craniata</taxon>
        <taxon>Vertebrata</taxon>
        <taxon>Euteleostomi</taxon>
        <taxon>Actinopterygii</taxon>
        <taxon>Neopterygii</taxon>
        <taxon>Teleostei</taxon>
        <taxon>Neoteleostei</taxon>
        <taxon>Acanthomorphata</taxon>
        <taxon>Eupercaria</taxon>
        <taxon>Perciformes</taxon>
        <taxon>Cottioidei</taxon>
        <taxon>Cottales</taxon>
        <taxon>Liparidae</taxon>
        <taxon>Liparis</taxon>
    </lineage>
</organism>
<reference evidence="2 3" key="1">
    <citation type="submission" date="2019-03" db="EMBL/GenBank/DDBJ databases">
        <title>First draft genome of Liparis tanakae, snailfish: a comprehensive survey of snailfish specific genes.</title>
        <authorList>
            <person name="Kim W."/>
            <person name="Song I."/>
            <person name="Jeong J.-H."/>
            <person name="Kim D."/>
            <person name="Kim S."/>
            <person name="Ryu S."/>
            <person name="Song J.Y."/>
            <person name="Lee S.K."/>
        </authorList>
    </citation>
    <scope>NUCLEOTIDE SEQUENCE [LARGE SCALE GENOMIC DNA]</scope>
    <source>
        <tissue evidence="2">Muscle</tissue>
    </source>
</reference>
<dbReference type="Proteomes" id="UP000314294">
    <property type="component" value="Unassembled WGS sequence"/>
</dbReference>
<proteinExistence type="predicted"/>
<evidence type="ECO:0000313" key="3">
    <source>
        <dbReference type="Proteomes" id="UP000314294"/>
    </source>
</evidence>
<feature type="compositionally biased region" description="Basic and acidic residues" evidence="1">
    <location>
        <begin position="157"/>
        <end position="173"/>
    </location>
</feature>
<sequence>MMLMWPTVKMSLTPLLYGMSSCFKKDANRTLAGMLDLKTSVLASFIPAPLSSSSARCSSPLKLSLKETNGYFSTTDPSRSAPTGFLLLLFLLLPPATWSPTWRLVVIPSLCAVAQDACRCAPDQTWTAAERVRLRADEADRSPPAPGLRRGALRAARSAERARGRIADRTRGM</sequence>
<feature type="region of interest" description="Disordered" evidence="1">
    <location>
        <begin position="137"/>
        <end position="173"/>
    </location>
</feature>